<dbReference type="InterPro" id="IPR025962">
    <property type="entry name" value="SdpI/YhfL"/>
</dbReference>
<gene>
    <name evidence="2" type="ORF">S06H3_12417</name>
</gene>
<keyword evidence="1" id="KW-1133">Transmembrane helix</keyword>
<protein>
    <submittedName>
        <fullName evidence="2">Uncharacterized protein</fullName>
    </submittedName>
</protein>
<feature type="non-terminal residue" evidence="2">
    <location>
        <position position="141"/>
    </location>
</feature>
<keyword evidence="1" id="KW-0472">Membrane</keyword>
<name>X1KLW7_9ZZZZ</name>
<organism evidence="2">
    <name type="scientific">marine sediment metagenome</name>
    <dbReference type="NCBI Taxonomy" id="412755"/>
    <lineage>
        <taxon>unclassified sequences</taxon>
        <taxon>metagenomes</taxon>
        <taxon>ecological metagenomes</taxon>
    </lineage>
</organism>
<dbReference type="Pfam" id="PF13630">
    <property type="entry name" value="SdpI"/>
    <property type="match status" value="1"/>
</dbReference>
<comment type="caution">
    <text evidence="2">The sequence shown here is derived from an EMBL/GenBank/DDBJ whole genome shotgun (WGS) entry which is preliminary data.</text>
</comment>
<evidence type="ECO:0000256" key="1">
    <source>
        <dbReference type="SAM" id="Phobius"/>
    </source>
</evidence>
<dbReference type="AlphaFoldDB" id="X1KLW7"/>
<feature type="transmembrane region" description="Helical" evidence="1">
    <location>
        <begin position="41"/>
        <end position="60"/>
    </location>
</feature>
<accession>X1KLW7</accession>
<feature type="transmembrane region" description="Helical" evidence="1">
    <location>
        <begin position="120"/>
        <end position="140"/>
    </location>
</feature>
<sequence>MGYVIGGVLILLGLVMTFVKIGQNPIMGVRLPWTYADKEIWYKTNKLSGILLIIWGLLLFSRGNNLDNFISFILIPLVPLILISIAYPGWLYYTKYGTLKVRGVTEEAKPKIKVKLRINFWWELIPLGLLVATFLLIRFYY</sequence>
<feature type="transmembrane region" description="Helical" evidence="1">
    <location>
        <begin position="72"/>
        <end position="93"/>
    </location>
</feature>
<proteinExistence type="predicted"/>
<dbReference type="EMBL" id="BARV01006078">
    <property type="protein sequence ID" value="GAI07673.1"/>
    <property type="molecule type" value="Genomic_DNA"/>
</dbReference>
<reference evidence="2" key="1">
    <citation type="journal article" date="2014" name="Front. Microbiol.">
        <title>High frequency of phylogenetically diverse reductive dehalogenase-homologous genes in deep subseafloor sedimentary metagenomes.</title>
        <authorList>
            <person name="Kawai M."/>
            <person name="Futagami T."/>
            <person name="Toyoda A."/>
            <person name="Takaki Y."/>
            <person name="Nishi S."/>
            <person name="Hori S."/>
            <person name="Arai W."/>
            <person name="Tsubouchi T."/>
            <person name="Morono Y."/>
            <person name="Uchiyama I."/>
            <person name="Ito T."/>
            <person name="Fujiyama A."/>
            <person name="Inagaki F."/>
            <person name="Takami H."/>
        </authorList>
    </citation>
    <scope>NUCLEOTIDE SEQUENCE</scope>
    <source>
        <strain evidence="2">Expedition CK06-06</strain>
    </source>
</reference>
<evidence type="ECO:0000313" key="2">
    <source>
        <dbReference type="EMBL" id="GAI07673.1"/>
    </source>
</evidence>
<keyword evidence="1" id="KW-0812">Transmembrane</keyword>